<evidence type="ECO:0000256" key="1">
    <source>
        <dbReference type="SAM" id="MobiDB-lite"/>
    </source>
</evidence>
<keyword evidence="4" id="KW-1185">Reference proteome</keyword>
<dbReference type="Proteomes" id="UP000237271">
    <property type="component" value="Unassembled WGS sequence"/>
</dbReference>
<feature type="domain" description="Myb/SANT-like" evidence="2">
    <location>
        <begin position="12"/>
        <end position="87"/>
    </location>
</feature>
<dbReference type="InterPro" id="IPR024752">
    <property type="entry name" value="Myb/SANT-like_dom"/>
</dbReference>
<evidence type="ECO:0000313" key="3">
    <source>
        <dbReference type="EMBL" id="POM67100.1"/>
    </source>
</evidence>
<comment type="caution">
    <text evidence="3">The sequence shown here is derived from an EMBL/GenBank/DDBJ whole genome shotgun (WGS) entry which is preliminary data.</text>
</comment>
<evidence type="ECO:0000259" key="2">
    <source>
        <dbReference type="Pfam" id="PF12776"/>
    </source>
</evidence>
<gene>
    <name evidence="3" type="ORF">PHPALM_16954</name>
</gene>
<sequence>MKQSWGQHRAVWDLSKEQVLLDAFDKTRQNPALRTDRGLKARGWDHVAEQVNDRCKSTFNVDQLKSKSARLMMDYELFKDVGGERSISDEDWDKYILEMPENAKRLQVFKESGFPHVDVCRRIASGKDELTDKTGSPHARVVKRSIPMFSEVPDAKKACINAEPVFSWGPREEKLLLFLSWRAKIDREKSGEQSTRQQVWIESAKELNNVCKTNFDENQFKEKYVELMHSYANFKGATGFSGDLEMVPKTDKEWDQLIQDRPKFSPELQRLKKTGGFQHVDVCSLIAGDQPTDEVEPASVNEFLVTGALRQTEVKNDLNTQSVNAVASAQASLSTTTLSQQLPAAANSTTQPSGSTGSVSTQGSTTPAVMTQELHDNLNMFLKTATAYLVMLINDRNHENK</sequence>
<dbReference type="InterPro" id="IPR045026">
    <property type="entry name" value="LIMYB"/>
</dbReference>
<organism evidence="3 4">
    <name type="scientific">Phytophthora palmivora</name>
    <dbReference type="NCBI Taxonomy" id="4796"/>
    <lineage>
        <taxon>Eukaryota</taxon>
        <taxon>Sar</taxon>
        <taxon>Stramenopiles</taxon>
        <taxon>Oomycota</taxon>
        <taxon>Peronosporomycetes</taxon>
        <taxon>Peronosporales</taxon>
        <taxon>Peronosporaceae</taxon>
        <taxon>Phytophthora</taxon>
    </lineage>
</organism>
<dbReference type="EMBL" id="NCKW01009476">
    <property type="protein sequence ID" value="POM67100.1"/>
    <property type="molecule type" value="Genomic_DNA"/>
</dbReference>
<feature type="region of interest" description="Disordered" evidence="1">
    <location>
        <begin position="342"/>
        <end position="366"/>
    </location>
</feature>
<dbReference type="Pfam" id="PF12776">
    <property type="entry name" value="Myb_DNA-bind_3"/>
    <property type="match status" value="1"/>
</dbReference>
<dbReference type="PANTHER" id="PTHR47584">
    <property type="match status" value="1"/>
</dbReference>
<proteinExistence type="predicted"/>
<name>A0A2P4XNG0_9STRA</name>
<accession>A0A2P4XNG0</accession>
<evidence type="ECO:0000313" key="4">
    <source>
        <dbReference type="Proteomes" id="UP000237271"/>
    </source>
</evidence>
<dbReference type="PANTHER" id="PTHR47584:SF14">
    <property type="entry name" value="L10-INTERACTING MYB DOMAIN-CONTAINING PROTEIN-LIKE"/>
    <property type="match status" value="1"/>
</dbReference>
<reference evidence="3 4" key="1">
    <citation type="journal article" date="2017" name="Genome Biol. Evol.">
        <title>Phytophthora megakarya and P. palmivora, closely related causal agents of cacao black pod rot, underwent increases in genome sizes and gene numbers by different mechanisms.</title>
        <authorList>
            <person name="Ali S.S."/>
            <person name="Shao J."/>
            <person name="Lary D.J."/>
            <person name="Kronmiller B."/>
            <person name="Shen D."/>
            <person name="Strem M.D."/>
            <person name="Amoako-Attah I."/>
            <person name="Akrofi A.Y."/>
            <person name="Begoude B.A."/>
            <person name="Ten Hoopen G.M."/>
            <person name="Coulibaly K."/>
            <person name="Kebe B.I."/>
            <person name="Melnick R.L."/>
            <person name="Guiltinan M.J."/>
            <person name="Tyler B.M."/>
            <person name="Meinhardt L.W."/>
            <person name="Bailey B.A."/>
        </authorList>
    </citation>
    <scope>NUCLEOTIDE SEQUENCE [LARGE SCALE GENOMIC DNA]</scope>
    <source>
        <strain evidence="4">sbr112.9</strain>
    </source>
</reference>
<dbReference type="AlphaFoldDB" id="A0A2P4XNG0"/>
<protein>
    <recommendedName>
        <fullName evidence="2">Myb/SANT-like domain-containing protein</fullName>
    </recommendedName>
</protein>
<dbReference type="OrthoDB" id="117342at2759"/>